<dbReference type="EMBL" id="FZMO01000421">
    <property type="protein sequence ID" value="SNQ50510.1"/>
    <property type="molecule type" value="Genomic_DNA"/>
</dbReference>
<dbReference type="InterPro" id="IPR024983">
    <property type="entry name" value="CHAT_dom"/>
</dbReference>
<feature type="domain" description="CHAT" evidence="1">
    <location>
        <begin position="6"/>
        <end position="183"/>
    </location>
</feature>
<evidence type="ECO:0000313" key="3">
    <source>
        <dbReference type="Proteomes" id="UP000234331"/>
    </source>
</evidence>
<protein>
    <recommendedName>
        <fullName evidence="1">CHAT domain-containing protein</fullName>
    </recommendedName>
</protein>
<gene>
    <name evidence="2" type="ORF">FRACA_4780003</name>
</gene>
<dbReference type="Pfam" id="PF12770">
    <property type="entry name" value="CHAT"/>
    <property type="match status" value="1"/>
</dbReference>
<accession>A0A2I2KXX2</accession>
<name>A0A2I2KXX2_9ACTN</name>
<proteinExistence type="predicted"/>
<evidence type="ECO:0000259" key="1">
    <source>
        <dbReference type="Pfam" id="PF12770"/>
    </source>
</evidence>
<reference evidence="2 3" key="1">
    <citation type="submission" date="2017-06" db="EMBL/GenBank/DDBJ databases">
        <authorList>
            <person name="Kim H.J."/>
            <person name="Triplett B.A."/>
        </authorList>
    </citation>
    <scope>NUCLEOTIDE SEQUENCE [LARGE SCALE GENOMIC DNA]</scope>
    <source>
        <strain evidence="2">FRACA_ARgP5</strain>
    </source>
</reference>
<dbReference type="Proteomes" id="UP000234331">
    <property type="component" value="Unassembled WGS sequence"/>
</dbReference>
<evidence type="ECO:0000313" key="2">
    <source>
        <dbReference type="EMBL" id="SNQ50510.1"/>
    </source>
</evidence>
<dbReference type="AlphaFoldDB" id="A0A2I2KXX2"/>
<organism evidence="2 3">
    <name type="scientific">Frankia canadensis</name>
    <dbReference type="NCBI Taxonomy" id="1836972"/>
    <lineage>
        <taxon>Bacteria</taxon>
        <taxon>Bacillati</taxon>
        <taxon>Actinomycetota</taxon>
        <taxon>Actinomycetes</taxon>
        <taxon>Frankiales</taxon>
        <taxon>Frankiaceae</taxon>
        <taxon>Frankia</taxon>
    </lineage>
</organism>
<keyword evidence="3" id="KW-1185">Reference proteome</keyword>
<sequence length="184" mass="19546">MPTTAGAPDLPGALAETTALAARFPGQIDVLTGEQATRQAVLDRLPTARWTHFACHGTASLTDPSQSQLLLADQPLTVLDLTRRHLHHAQLAFLSACETARPSAQLTDEAIHLASAFQLAGYRHVIATLWPINDITAVEVAGSIYAALADGTAPAAAVHQTVRNLRDYLPRAPSVWASHLHTGA</sequence>